<keyword evidence="3" id="KW-0285">Flavoprotein</keyword>
<dbReference type="VEuPathDB" id="FungiDB:HMPREF1541_07904"/>
<feature type="region of interest" description="Disordered" evidence="6">
    <location>
        <begin position="1"/>
        <end position="25"/>
    </location>
</feature>
<accession>W2RKB7</accession>
<dbReference type="InParanoid" id="W2RKB7"/>
<dbReference type="eggNOG" id="KOG2820">
    <property type="taxonomic scope" value="Eukaryota"/>
</dbReference>
<dbReference type="PANTHER" id="PTHR10961">
    <property type="entry name" value="PEROXISOMAL SARCOSINE OXIDASE"/>
    <property type="match status" value="1"/>
</dbReference>
<feature type="domain" description="FAD dependent oxidoreductase" evidence="7">
    <location>
        <begin position="33"/>
        <end position="444"/>
    </location>
</feature>
<keyword evidence="9" id="KW-1185">Reference proteome</keyword>
<dbReference type="SUPFAM" id="SSF51905">
    <property type="entry name" value="FAD/NAD(P)-binding domain"/>
    <property type="match status" value="1"/>
</dbReference>
<evidence type="ECO:0000256" key="6">
    <source>
        <dbReference type="SAM" id="MobiDB-lite"/>
    </source>
</evidence>
<dbReference type="InterPro" id="IPR006076">
    <property type="entry name" value="FAD-dep_OxRdtase"/>
</dbReference>
<evidence type="ECO:0000256" key="3">
    <source>
        <dbReference type="ARBA" id="ARBA00022630"/>
    </source>
</evidence>
<dbReference type="AlphaFoldDB" id="W2RKB7"/>
<dbReference type="Gene3D" id="3.30.9.10">
    <property type="entry name" value="D-Amino Acid Oxidase, subunit A, domain 2"/>
    <property type="match status" value="1"/>
</dbReference>
<dbReference type="Gene3D" id="3.50.50.60">
    <property type="entry name" value="FAD/NAD(P)-binding domain"/>
    <property type="match status" value="1"/>
</dbReference>
<organism evidence="8 9">
    <name type="scientific">Cyphellophora europaea (strain CBS 101466)</name>
    <name type="common">Phialophora europaea</name>
    <dbReference type="NCBI Taxonomy" id="1220924"/>
    <lineage>
        <taxon>Eukaryota</taxon>
        <taxon>Fungi</taxon>
        <taxon>Dikarya</taxon>
        <taxon>Ascomycota</taxon>
        <taxon>Pezizomycotina</taxon>
        <taxon>Eurotiomycetes</taxon>
        <taxon>Chaetothyriomycetidae</taxon>
        <taxon>Chaetothyriales</taxon>
        <taxon>Cyphellophoraceae</taxon>
        <taxon>Cyphellophora</taxon>
    </lineage>
</organism>
<evidence type="ECO:0000256" key="2">
    <source>
        <dbReference type="ARBA" id="ARBA00010989"/>
    </source>
</evidence>
<dbReference type="InterPro" id="IPR036188">
    <property type="entry name" value="FAD/NAD-bd_sf"/>
</dbReference>
<comment type="similarity">
    <text evidence="2">Belongs to the MSOX/MTOX family.</text>
</comment>
<protein>
    <recommendedName>
        <fullName evidence="7">FAD dependent oxidoreductase domain-containing protein</fullName>
    </recommendedName>
</protein>
<dbReference type="PANTHER" id="PTHR10961:SF46">
    <property type="entry name" value="PEROXISOMAL SARCOSINE OXIDASE"/>
    <property type="match status" value="1"/>
</dbReference>
<dbReference type="GO" id="GO:0050660">
    <property type="term" value="F:flavin adenine dinucleotide binding"/>
    <property type="evidence" value="ECO:0007669"/>
    <property type="project" value="InterPro"/>
</dbReference>
<dbReference type="Pfam" id="PF01266">
    <property type="entry name" value="DAO"/>
    <property type="match status" value="1"/>
</dbReference>
<keyword evidence="4" id="KW-0274">FAD</keyword>
<dbReference type="EMBL" id="KB822724">
    <property type="protein sequence ID" value="ETN36917.1"/>
    <property type="molecule type" value="Genomic_DNA"/>
</dbReference>
<feature type="compositionally biased region" description="Polar residues" evidence="6">
    <location>
        <begin position="339"/>
        <end position="351"/>
    </location>
</feature>
<feature type="compositionally biased region" description="Low complexity" evidence="6">
    <location>
        <begin position="1"/>
        <end position="20"/>
    </location>
</feature>
<reference evidence="8 9" key="1">
    <citation type="submission" date="2013-03" db="EMBL/GenBank/DDBJ databases">
        <title>The Genome Sequence of Phialophora europaea CBS 101466.</title>
        <authorList>
            <consortium name="The Broad Institute Genomics Platform"/>
            <person name="Cuomo C."/>
            <person name="de Hoog S."/>
            <person name="Gorbushina A."/>
            <person name="Walker B."/>
            <person name="Young S.K."/>
            <person name="Zeng Q."/>
            <person name="Gargeya S."/>
            <person name="Fitzgerald M."/>
            <person name="Haas B."/>
            <person name="Abouelleil A."/>
            <person name="Allen A.W."/>
            <person name="Alvarado L."/>
            <person name="Arachchi H.M."/>
            <person name="Berlin A.M."/>
            <person name="Chapman S.B."/>
            <person name="Gainer-Dewar J."/>
            <person name="Goldberg J."/>
            <person name="Griggs A."/>
            <person name="Gujja S."/>
            <person name="Hansen M."/>
            <person name="Howarth C."/>
            <person name="Imamovic A."/>
            <person name="Ireland A."/>
            <person name="Larimer J."/>
            <person name="McCowan C."/>
            <person name="Murphy C."/>
            <person name="Pearson M."/>
            <person name="Poon T.W."/>
            <person name="Priest M."/>
            <person name="Roberts A."/>
            <person name="Saif S."/>
            <person name="Shea T."/>
            <person name="Sisk P."/>
            <person name="Sykes S."/>
            <person name="Wortman J."/>
            <person name="Nusbaum C."/>
            <person name="Birren B."/>
        </authorList>
    </citation>
    <scope>NUCLEOTIDE SEQUENCE [LARGE SCALE GENOMIC DNA]</scope>
    <source>
        <strain evidence="8 9">CBS 101466</strain>
    </source>
</reference>
<evidence type="ECO:0000313" key="9">
    <source>
        <dbReference type="Proteomes" id="UP000030752"/>
    </source>
</evidence>
<dbReference type="OrthoDB" id="2219495at2759"/>
<sequence>MANPSPESTTTSPPSASSSPSAPPNPYPPTTSIFILGASVFGLSSAHHLCLAGYTNITVLDRSATLPSPHAASHDLNKIVRAEYGAGHATDDFYTDLALQAIEAWESEGWEGCFRKTGYVRLAKTVEAQAGIARDVAYFSGARAGSPRRRWFPTEAFEALLGSGEEAQKAVPQMRGELLGEEGWKGALNRHAGYALASKAIRVLHRRCVDAGVKFVLGPSGHITELEKSAEGRVTGVCASNGDRHLHPEDQPCLTILAMGAELPRLFPAAATQLTGKSWSVAHLELTPDEAAKLQDSPVVSLGGLGFWIEPVFVPEDTPNGGKGGQHLLKFAAHGGGWTNSDPRSPGSSTERATEQPAVLPPAEPLAVIPASDEQLLRELIRLTLPAHFLSKPFVRKSMCWCADTASSDFVIDFVPSHTDLLVAGADSGHAFKFLPVAGEWVVDVVRKGIQRERRWRWKELGNRSDVGGEDVAWRGASVRNLRGQTMV</sequence>
<evidence type="ECO:0000313" key="8">
    <source>
        <dbReference type="EMBL" id="ETN36917.1"/>
    </source>
</evidence>
<dbReference type="RefSeq" id="XP_008720449.1">
    <property type="nucleotide sequence ID" value="XM_008722227.1"/>
</dbReference>
<comment type="cofactor">
    <cofactor evidence="1">
        <name>FAD</name>
        <dbReference type="ChEBI" id="CHEBI:57692"/>
    </cofactor>
</comment>
<dbReference type="STRING" id="1220924.W2RKB7"/>
<feature type="region of interest" description="Disordered" evidence="6">
    <location>
        <begin position="335"/>
        <end position="359"/>
    </location>
</feature>
<evidence type="ECO:0000259" key="7">
    <source>
        <dbReference type="Pfam" id="PF01266"/>
    </source>
</evidence>
<dbReference type="Proteomes" id="UP000030752">
    <property type="component" value="Unassembled WGS sequence"/>
</dbReference>
<evidence type="ECO:0000256" key="4">
    <source>
        <dbReference type="ARBA" id="ARBA00022827"/>
    </source>
</evidence>
<evidence type="ECO:0000256" key="5">
    <source>
        <dbReference type="ARBA" id="ARBA00023002"/>
    </source>
</evidence>
<name>W2RKB7_CYPE1</name>
<gene>
    <name evidence="8" type="ORF">HMPREF1541_07904</name>
</gene>
<dbReference type="GeneID" id="19975243"/>
<evidence type="ECO:0000256" key="1">
    <source>
        <dbReference type="ARBA" id="ARBA00001974"/>
    </source>
</evidence>
<keyword evidence="5" id="KW-0560">Oxidoreductase</keyword>
<dbReference type="HOGENOM" id="CLU_007884_0_1_1"/>
<dbReference type="GO" id="GO:0008115">
    <property type="term" value="F:sarcosine oxidase activity"/>
    <property type="evidence" value="ECO:0007669"/>
    <property type="project" value="TreeGrafter"/>
</dbReference>
<proteinExistence type="inferred from homology"/>
<dbReference type="InterPro" id="IPR045170">
    <property type="entry name" value="MTOX"/>
</dbReference>